<evidence type="ECO:0000256" key="7">
    <source>
        <dbReference type="RuleBase" id="RU363015"/>
    </source>
</evidence>
<evidence type="ECO:0000313" key="9">
    <source>
        <dbReference type="Proteomes" id="UP000807115"/>
    </source>
</evidence>
<dbReference type="InterPro" id="IPR005269">
    <property type="entry name" value="LOG"/>
</dbReference>
<dbReference type="Gramene" id="EES05457">
    <property type="protein sequence ID" value="EES05457"/>
    <property type="gene ID" value="SORBI_3004G221100"/>
</dbReference>
<dbReference type="SUPFAM" id="SSF102405">
    <property type="entry name" value="MCP/YpsA-like"/>
    <property type="match status" value="1"/>
</dbReference>
<proteinExistence type="inferred from homology"/>
<dbReference type="GO" id="GO:0009691">
    <property type="term" value="P:cytokinin biosynthetic process"/>
    <property type="evidence" value="ECO:0007669"/>
    <property type="project" value="UniProtKB-UniRule"/>
</dbReference>
<evidence type="ECO:0000256" key="2">
    <source>
        <dbReference type="ARBA" id="ARBA00012205"/>
    </source>
</evidence>
<keyword evidence="4 7" id="KW-0378">Hydrolase</keyword>
<dbReference type="GO" id="GO:0016787">
    <property type="term" value="F:hydrolase activity"/>
    <property type="evidence" value="ECO:0007669"/>
    <property type="project" value="UniProtKB-KW"/>
</dbReference>
<gene>
    <name evidence="8" type="ORF">BDA96_04G235000</name>
</gene>
<dbReference type="NCBIfam" id="TIGR00730">
    <property type="entry name" value="Rossman fold protein, TIGR00730 family"/>
    <property type="match status" value="1"/>
</dbReference>
<comment type="function">
    <text evidence="7">Cytokinin-activating enzyme working in the direct activation pathway. Phosphoribohydrolase that converts inactive cytokinin nucleotides to the biologically active free-base forms.</text>
</comment>
<dbReference type="FunFam" id="3.40.50.450:FF:000005">
    <property type="entry name" value="CASP-like protein"/>
    <property type="match status" value="1"/>
</dbReference>
<organism evidence="8 9">
    <name type="scientific">Sorghum bicolor</name>
    <name type="common">Sorghum</name>
    <name type="synonym">Sorghum vulgare</name>
    <dbReference type="NCBI Taxonomy" id="4558"/>
    <lineage>
        <taxon>Eukaryota</taxon>
        <taxon>Viridiplantae</taxon>
        <taxon>Streptophyta</taxon>
        <taxon>Embryophyta</taxon>
        <taxon>Tracheophyta</taxon>
        <taxon>Spermatophyta</taxon>
        <taxon>Magnoliopsida</taxon>
        <taxon>Liliopsida</taxon>
        <taxon>Poales</taxon>
        <taxon>Poaceae</taxon>
        <taxon>PACMAD clade</taxon>
        <taxon>Panicoideae</taxon>
        <taxon>Andropogonodae</taxon>
        <taxon>Andropogoneae</taxon>
        <taxon>Sorghinae</taxon>
        <taxon>Sorghum</taxon>
    </lineage>
</organism>
<dbReference type="Gene3D" id="3.40.50.450">
    <property type="match status" value="1"/>
</dbReference>
<dbReference type="EMBL" id="CM027683">
    <property type="protein sequence ID" value="KAG0533934.1"/>
    <property type="molecule type" value="Genomic_DNA"/>
</dbReference>
<dbReference type="PANTHER" id="PTHR31223:SF87">
    <property type="entry name" value="CYTOKININ RIBOSIDE 5'-MONOPHOSPHATE PHOSPHORIBOHYDROLASE LOGL2-RELATED"/>
    <property type="match status" value="1"/>
</dbReference>
<evidence type="ECO:0000256" key="4">
    <source>
        <dbReference type="ARBA" id="ARBA00022801"/>
    </source>
</evidence>
<dbReference type="KEGG" id="sbi:8074776"/>
<comment type="similarity">
    <text evidence="1 7">Belongs to the LOG family.</text>
</comment>
<comment type="catalytic activity">
    <reaction evidence="6 7">
        <text>9-ribosyl-trans-zeatin 5'-phosphate + H2O = trans-zeatin + D-ribose 5-phosphate</text>
        <dbReference type="Rhea" id="RHEA:48564"/>
        <dbReference type="ChEBI" id="CHEBI:15377"/>
        <dbReference type="ChEBI" id="CHEBI:16522"/>
        <dbReference type="ChEBI" id="CHEBI:78346"/>
        <dbReference type="ChEBI" id="CHEBI:87947"/>
        <dbReference type="EC" id="3.2.2.n1"/>
    </reaction>
</comment>
<dbReference type="PANTHER" id="PTHR31223">
    <property type="entry name" value="LOG FAMILY PROTEIN YJL055W"/>
    <property type="match status" value="1"/>
</dbReference>
<evidence type="ECO:0000313" key="8">
    <source>
        <dbReference type="EMBL" id="KAG0533934.1"/>
    </source>
</evidence>
<keyword evidence="3 7" id="KW-0203">Cytokinin biosynthesis</keyword>
<dbReference type="Proteomes" id="UP000807115">
    <property type="component" value="Chromosome 4"/>
</dbReference>
<dbReference type="EC" id="3.2.2.n1" evidence="2 7"/>
<reference evidence="8" key="2">
    <citation type="submission" date="2020-10" db="EMBL/GenBank/DDBJ databases">
        <authorList>
            <person name="Cooper E.A."/>
            <person name="Brenton Z.W."/>
            <person name="Flinn B.S."/>
            <person name="Jenkins J."/>
            <person name="Shu S."/>
            <person name="Flowers D."/>
            <person name="Luo F."/>
            <person name="Wang Y."/>
            <person name="Xia P."/>
            <person name="Barry K."/>
            <person name="Daum C."/>
            <person name="Lipzen A."/>
            <person name="Yoshinaga Y."/>
            <person name="Schmutz J."/>
            <person name="Saski C."/>
            <person name="Vermerris W."/>
            <person name="Kresovich S."/>
        </authorList>
    </citation>
    <scope>NUCLEOTIDE SEQUENCE</scope>
</reference>
<evidence type="ECO:0000256" key="3">
    <source>
        <dbReference type="ARBA" id="ARBA00022712"/>
    </source>
</evidence>
<comment type="caution">
    <text evidence="8">The sequence shown here is derived from an EMBL/GenBank/DDBJ whole genome shotgun (WGS) entry which is preliminary data.</text>
</comment>
<dbReference type="InterPro" id="IPR031100">
    <property type="entry name" value="LOG_fam"/>
</dbReference>
<sequence length="244" mass="26991">MEIKVDEEAAEAVAPLPSRFRRICVFCGSSHGKKRSYQDAAIELGNELVARNIDLVYGGGSVGLMGSVSQAVYNGGRHVIGVIPKTLMPREISGETVGEVKAVADMHQRKAEMARQSDAFIALPGGYGTLEELLEAIAWAQLGIHDKPVGLLNVDGYYDPLLSFIDKAVEEGFIKPTARNIIILAPTPKELIKKLEEYSPQHEEIVPKMKWEVEQVSYPQNYKIPRPKEGKMVMEAEVGSRLWM</sequence>
<reference evidence="8" key="1">
    <citation type="journal article" date="2019" name="BMC Genomics">
        <title>A new reference genome for Sorghum bicolor reveals high levels of sequence similarity between sweet and grain genotypes: implications for the genetics of sugar metabolism.</title>
        <authorList>
            <person name="Cooper E.A."/>
            <person name="Brenton Z.W."/>
            <person name="Flinn B.S."/>
            <person name="Jenkins J."/>
            <person name="Shu S."/>
            <person name="Flowers D."/>
            <person name="Luo F."/>
            <person name="Wang Y."/>
            <person name="Xia P."/>
            <person name="Barry K."/>
            <person name="Daum C."/>
            <person name="Lipzen A."/>
            <person name="Yoshinaga Y."/>
            <person name="Schmutz J."/>
            <person name="Saski C."/>
            <person name="Vermerris W."/>
            <person name="Kresovich S."/>
        </authorList>
    </citation>
    <scope>NUCLEOTIDE SEQUENCE</scope>
</reference>
<evidence type="ECO:0000256" key="5">
    <source>
        <dbReference type="ARBA" id="ARBA00047718"/>
    </source>
</evidence>
<evidence type="ECO:0000256" key="1">
    <source>
        <dbReference type="ARBA" id="ARBA00006763"/>
    </source>
</evidence>
<comment type="catalytic activity">
    <reaction evidence="5 7">
        <text>N(6)-(dimethylallyl)adenosine 5'-phosphate + H2O = N(6)-dimethylallyladenine + D-ribose 5-phosphate</text>
        <dbReference type="Rhea" id="RHEA:48560"/>
        <dbReference type="ChEBI" id="CHEBI:15377"/>
        <dbReference type="ChEBI" id="CHEBI:17660"/>
        <dbReference type="ChEBI" id="CHEBI:57526"/>
        <dbReference type="ChEBI" id="CHEBI:78346"/>
        <dbReference type="EC" id="3.2.2.n1"/>
    </reaction>
</comment>
<accession>A0A921UJL4</accession>
<name>A0A921UJL4_SORBI</name>
<dbReference type="OMA" id="MDELWEA"/>
<dbReference type="AlphaFoldDB" id="A0A921UJL4"/>
<protein>
    <recommendedName>
        <fullName evidence="2 7">Cytokinin riboside 5'-monophosphate phosphoribohydrolase</fullName>
        <ecNumber evidence="2 7">3.2.2.n1</ecNumber>
    </recommendedName>
</protein>
<evidence type="ECO:0000256" key="6">
    <source>
        <dbReference type="ARBA" id="ARBA00049153"/>
    </source>
</evidence>
<dbReference type="OrthoDB" id="414463at2759"/>
<dbReference type="Pfam" id="PF03641">
    <property type="entry name" value="Lysine_decarbox"/>
    <property type="match status" value="1"/>
</dbReference>